<feature type="domain" description="Methylguanine DNA methyltransferase ribonuclease-like" evidence="12">
    <location>
        <begin position="42"/>
        <end position="106"/>
    </location>
</feature>
<evidence type="ECO:0000313" key="14">
    <source>
        <dbReference type="Proteomes" id="UP000585905"/>
    </source>
</evidence>
<dbReference type="PROSITE" id="PS00374">
    <property type="entry name" value="MGMT"/>
    <property type="match status" value="1"/>
</dbReference>
<dbReference type="CDD" id="cd06445">
    <property type="entry name" value="ATase"/>
    <property type="match status" value="1"/>
</dbReference>
<dbReference type="InterPro" id="IPR036631">
    <property type="entry name" value="MGMT_N_sf"/>
</dbReference>
<reference evidence="13 14" key="1">
    <citation type="submission" date="2020-07" db="EMBL/GenBank/DDBJ databases">
        <title>Sequencing the genomes of 1000 actinobacteria strains.</title>
        <authorList>
            <person name="Klenk H.-P."/>
        </authorList>
    </citation>
    <scope>NUCLEOTIDE SEQUENCE [LARGE SCALE GENOMIC DNA]</scope>
    <source>
        <strain evidence="13 14">DSM 19663</strain>
    </source>
</reference>
<evidence type="ECO:0000256" key="2">
    <source>
        <dbReference type="ARBA" id="ARBA00008711"/>
    </source>
</evidence>
<evidence type="ECO:0000256" key="1">
    <source>
        <dbReference type="ARBA" id="ARBA00001286"/>
    </source>
</evidence>
<keyword evidence="7 9" id="KW-0234">DNA repair</keyword>
<dbReference type="EC" id="2.1.1.63" evidence="9"/>
<dbReference type="Pfam" id="PF02870">
    <property type="entry name" value="Methyltransf_1N"/>
    <property type="match status" value="1"/>
</dbReference>
<gene>
    <name evidence="13" type="ORF">FHX53_000337</name>
</gene>
<dbReference type="InterPro" id="IPR036388">
    <property type="entry name" value="WH-like_DNA-bd_sf"/>
</dbReference>
<dbReference type="GO" id="GO:0006307">
    <property type="term" value="P:DNA alkylation repair"/>
    <property type="evidence" value="ECO:0007669"/>
    <property type="project" value="UniProtKB-UniRule"/>
</dbReference>
<dbReference type="Proteomes" id="UP000585905">
    <property type="component" value="Unassembled WGS sequence"/>
</dbReference>
<evidence type="ECO:0000256" key="7">
    <source>
        <dbReference type="ARBA" id="ARBA00023204"/>
    </source>
</evidence>
<comment type="catalytic activity">
    <reaction evidence="1 9">
        <text>a 4-O-methyl-thymidine in DNA + L-cysteinyl-[protein] = a thymidine in DNA + S-methyl-L-cysteinyl-[protein]</text>
        <dbReference type="Rhea" id="RHEA:53428"/>
        <dbReference type="Rhea" id="RHEA-COMP:10131"/>
        <dbReference type="Rhea" id="RHEA-COMP:10132"/>
        <dbReference type="Rhea" id="RHEA-COMP:13555"/>
        <dbReference type="Rhea" id="RHEA-COMP:13556"/>
        <dbReference type="ChEBI" id="CHEBI:29950"/>
        <dbReference type="ChEBI" id="CHEBI:82612"/>
        <dbReference type="ChEBI" id="CHEBI:137386"/>
        <dbReference type="ChEBI" id="CHEBI:137387"/>
        <dbReference type="EC" id="2.1.1.63"/>
    </reaction>
</comment>
<evidence type="ECO:0000256" key="9">
    <source>
        <dbReference type="HAMAP-Rule" id="MF_00772"/>
    </source>
</evidence>
<dbReference type="InterPro" id="IPR036217">
    <property type="entry name" value="MethylDNA_cys_MeTrfase_DNAb"/>
</dbReference>
<feature type="active site" description="Nucleophile; methyl group acceptor" evidence="9">
    <location>
        <position position="161"/>
    </location>
</feature>
<evidence type="ECO:0000256" key="6">
    <source>
        <dbReference type="ARBA" id="ARBA00022763"/>
    </source>
</evidence>
<protein>
    <recommendedName>
        <fullName evidence="9">Methylated-DNA--protein-cysteine methyltransferase</fullName>
        <ecNumber evidence="9">2.1.1.63</ecNumber>
    </recommendedName>
    <alternativeName>
        <fullName evidence="9">6-O-methylguanine-DNA methyltransferase</fullName>
        <shortName evidence="9">MGMT</shortName>
    </alternativeName>
    <alternativeName>
        <fullName evidence="9">O-6-methylguanine-DNA-alkyltransferase</fullName>
    </alternativeName>
</protein>
<dbReference type="GO" id="GO:0003908">
    <property type="term" value="F:methylated-DNA-[protein]-cysteine S-methyltransferase activity"/>
    <property type="evidence" value="ECO:0007669"/>
    <property type="project" value="UniProtKB-UniRule"/>
</dbReference>
<comment type="catalytic activity">
    <reaction evidence="8 9">
        <text>a 6-O-methyl-2'-deoxyguanosine in DNA + L-cysteinyl-[protein] = S-methyl-L-cysteinyl-[protein] + a 2'-deoxyguanosine in DNA</text>
        <dbReference type="Rhea" id="RHEA:24000"/>
        <dbReference type="Rhea" id="RHEA-COMP:10131"/>
        <dbReference type="Rhea" id="RHEA-COMP:10132"/>
        <dbReference type="Rhea" id="RHEA-COMP:11367"/>
        <dbReference type="Rhea" id="RHEA-COMP:11368"/>
        <dbReference type="ChEBI" id="CHEBI:29950"/>
        <dbReference type="ChEBI" id="CHEBI:82612"/>
        <dbReference type="ChEBI" id="CHEBI:85445"/>
        <dbReference type="ChEBI" id="CHEBI:85448"/>
        <dbReference type="EC" id="2.1.1.63"/>
    </reaction>
</comment>
<dbReference type="InterPro" id="IPR023546">
    <property type="entry name" value="MGMT"/>
</dbReference>
<dbReference type="RefSeq" id="WP_182489613.1">
    <property type="nucleotide sequence ID" value="NZ_BAAAOV010000002.1"/>
</dbReference>
<keyword evidence="4 9" id="KW-0489">Methyltransferase</keyword>
<dbReference type="PANTHER" id="PTHR10815:SF13">
    <property type="entry name" value="METHYLATED-DNA--PROTEIN-CYSTEINE METHYLTRANSFERASE"/>
    <property type="match status" value="1"/>
</dbReference>
<dbReference type="InterPro" id="IPR008332">
    <property type="entry name" value="MethylG_MeTrfase_N"/>
</dbReference>
<sequence length="195" mass="20175">MTSTTAPAVPAPLTDSTAPESAAAAPAVAPAVAPPTTGRLVVDSPLGRILLLGDDEAVTRLEIETAQGFRGGEAPDAPTAVLERAASQLREYFAGDRHDFDVPIRLGGTAFQRAIWAELDAIPFGEVRSYGELGRATGRATAGRAVGGAVGANPVPLLVPCHRVLAGDRRITGYSAGRGVPTKAWLLDHEGIAHR</sequence>
<dbReference type="HAMAP" id="MF_00772">
    <property type="entry name" value="OGT"/>
    <property type="match status" value="1"/>
</dbReference>
<keyword evidence="5 9" id="KW-0808">Transferase</keyword>
<dbReference type="InterPro" id="IPR014048">
    <property type="entry name" value="MethylDNA_cys_MeTrfase_DNA-bd"/>
</dbReference>
<dbReference type="PANTHER" id="PTHR10815">
    <property type="entry name" value="METHYLATED-DNA--PROTEIN-CYSTEINE METHYLTRANSFERASE"/>
    <property type="match status" value="1"/>
</dbReference>
<dbReference type="AlphaFoldDB" id="A0A839E6L4"/>
<evidence type="ECO:0000256" key="8">
    <source>
        <dbReference type="ARBA" id="ARBA00049348"/>
    </source>
</evidence>
<dbReference type="NCBIfam" id="TIGR00589">
    <property type="entry name" value="ogt"/>
    <property type="match status" value="1"/>
</dbReference>
<comment type="function">
    <text evidence="9">Involved in the cellular defense against the biological effects of O6-methylguanine (O6-MeG) and O4-methylthymine (O4-MeT) in DNA. Repairs the methylated nucleobase in DNA by stoichiometrically transferring the methyl group to a cysteine residue in the enzyme. This is a suicide reaction: the enzyme is irreversibly inactivated.</text>
</comment>
<keyword evidence="3 9" id="KW-0963">Cytoplasm</keyword>
<evidence type="ECO:0000259" key="11">
    <source>
        <dbReference type="Pfam" id="PF01035"/>
    </source>
</evidence>
<comment type="caution">
    <text evidence="13">The sequence shown here is derived from an EMBL/GenBank/DDBJ whole genome shotgun (WGS) entry which is preliminary data.</text>
</comment>
<keyword evidence="14" id="KW-1185">Reference proteome</keyword>
<comment type="similarity">
    <text evidence="2 9">Belongs to the MGMT family.</text>
</comment>
<evidence type="ECO:0000256" key="5">
    <source>
        <dbReference type="ARBA" id="ARBA00022679"/>
    </source>
</evidence>
<evidence type="ECO:0000313" key="13">
    <source>
        <dbReference type="EMBL" id="MBA8846773.1"/>
    </source>
</evidence>
<organism evidence="13 14">
    <name type="scientific">Microcella alkalica</name>
    <dbReference type="NCBI Taxonomy" id="355930"/>
    <lineage>
        <taxon>Bacteria</taxon>
        <taxon>Bacillati</taxon>
        <taxon>Actinomycetota</taxon>
        <taxon>Actinomycetes</taxon>
        <taxon>Micrococcales</taxon>
        <taxon>Microbacteriaceae</taxon>
        <taxon>Microcella</taxon>
    </lineage>
</organism>
<proteinExistence type="inferred from homology"/>
<accession>A0A839E6L4</accession>
<comment type="subcellular location">
    <subcellularLocation>
        <location evidence="9">Cytoplasm</location>
    </subcellularLocation>
</comment>
<dbReference type="Gene3D" id="3.30.160.70">
    <property type="entry name" value="Methylated DNA-protein cysteine methyltransferase domain"/>
    <property type="match status" value="1"/>
</dbReference>
<dbReference type="Pfam" id="PF01035">
    <property type="entry name" value="DNA_binding_1"/>
    <property type="match status" value="1"/>
</dbReference>
<dbReference type="SUPFAM" id="SSF53155">
    <property type="entry name" value="Methylated DNA-protein cysteine methyltransferase domain"/>
    <property type="match status" value="1"/>
</dbReference>
<dbReference type="SUPFAM" id="SSF46767">
    <property type="entry name" value="Methylated DNA-protein cysteine methyltransferase, C-terminal domain"/>
    <property type="match status" value="1"/>
</dbReference>
<keyword evidence="6 9" id="KW-0227">DNA damage</keyword>
<evidence type="ECO:0000256" key="4">
    <source>
        <dbReference type="ARBA" id="ARBA00022603"/>
    </source>
</evidence>
<feature type="domain" description="Methylated-DNA-[protein]-cysteine S-methyltransferase DNA binding" evidence="11">
    <location>
        <begin position="110"/>
        <end position="192"/>
    </location>
</feature>
<dbReference type="EMBL" id="JACGWX010000001">
    <property type="protein sequence ID" value="MBA8846773.1"/>
    <property type="molecule type" value="Genomic_DNA"/>
</dbReference>
<evidence type="ECO:0000259" key="12">
    <source>
        <dbReference type="Pfam" id="PF02870"/>
    </source>
</evidence>
<evidence type="ECO:0000256" key="10">
    <source>
        <dbReference type="SAM" id="MobiDB-lite"/>
    </source>
</evidence>
<dbReference type="GO" id="GO:0032259">
    <property type="term" value="P:methylation"/>
    <property type="evidence" value="ECO:0007669"/>
    <property type="project" value="UniProtKB-KW"/>
</dbReference>
<comment type="miscellaneous">
    <text evidence="9">This enzyme catalyzes only one turnover and therefore is not strictly catalytic. According to one definition, an enzyme is a biocatalyst that acts repeatedly and over many reaction cycles.</text>
</comment>
<dbReference type="FunFam" id="1.10.10.10:FF:000214">
    <property type="entry name" value="Methylated-DNA--protein-cysteine methyltransferase"/>
    <property type="match status" value="1"/>
</dbReference>
<feature type="region of interest" description="Disordered" evidence="10">
    <location>
        <begin position="1"/>
        <end position="22"/>
    </location>
</feature>
<dbReference type="GO" id="GO:0005737">
    <property type="term" value="C:cytoplasm"/>
    <property type="evidence" value="ECO:0007669"/>
    <property type="project" value="UniProtKB-SubCell"/>
</dbReference>
<evidence type="ECO:0000256" key="3">
    <source>
        <dbReference type="ARBA" id="ARBA00022490"/>
    </source>
</evidence>
<dbReference type="InterPro" id="IPR001497">
    <property type="entry name" value="MethylDNA_cys_MeTrfase_AS"/>
</dbReference>
<name>A0A839E6L4_9MICO</name>
<dbReference type="Gene3D" id="1.10.10.10">
    <property type="entry name" value="Winged helix-like DNA-binding domain superfamily/Winged helix DNA-binding domain"/>
    <property type="match status" value="1"/>
</dbReference>